<dbReference type="AlphaFoldDB" id="A0A8W8MKE2"/>
<evidence type="ECO:0000313" key="4">
    <source>
        <dbReference type="Proteomes" id="UP000005408"/>
    </source>
</evidence>
<feature type="transmembrane region" description="Helical" evidence="2">
    <location>
        <begin position="18"/>
        <end position="35"/>
    </location>
</feature>
<reference evidence="3" key="1">
    <citation type="submission" date="2022-08" db="UniProtKB">
        <authorList>
            <consortium name="EnsemblMetazoa"/>
        </authorList>
    </citation>
    <scope>IDENTIFICATION</scope>
    <source>
        <strain evidence="3">05x7-T-G4-1.051#20</strain>
    </source>
</reference>
<name>A0A8W8MKE2_MAGGI</name>
<evidence type="ECO:0000256" key="2">
    <source>
        <dbReference type="SAM" id="Phobius"/>
    </source>
</evidence>
<dbReference type="Proteomes" id="UP000005408">
    <property type="component" value="Unassembled WGS sequence"/>
</dbReference>
<keyword evidence="2" id="KW-0472">Membrane</keyword>
<evidence type="ECO:0000256" key="1">
    <source>
        <dbReference type="SAM" id="MobiDB-lite"/>
    </source>
</evidence>
<organism evidence="3 4">
    <name type="scientific">Magallana gigas</name>
    <name type="common">Pacific oyster</name>
    <name type="synonym">Crassostrea gigas</name>
    <dbReference type="NCBI Taxonomy" id="29159"/>
    <lineage>
        <taxon>Eukaryota</taxon>
        <taxon>Metazoa</taxon>
        <taxon>Spiralia</taxon>
        <taxon>Lophotrochozoa</taxon>
        <taxon>Mollusca</taxon>
        <taxon>Bivalvia</taxon>
        <taxon>Autobranchia</taxon>
        <taxon>Pteriomorphia</taxon>
        <taxon>Ostreida</taxon>
        <taxon>Ostreoidea</taxon>
        <taxon>Ostreidae</taxon>
        <taxon>Magallana</taxon>
    </lineage>
</organism>
<evidence type="ECO:0000313" key="3">
    <source>
        <dbReference type="EnsemblMetazoa" id="G34764.2:cds"/>
    </source>
</evidence>
<proteinExistence type="predicted"/>
<feature type="region of interest" description="Disordered" evidence="1">
    <location>
        <begin position="171"/>
        <end position="195"/>
    </location>
</feature>
<dbReference type="EnsemblMetazoa" id="G34764.2">
    <property type="protein sequence ID" value="G34764.2:cds"/>
    <property type="gene ID" value="G34764"/>
</dbReference>
<keyword evidence="2" id="KW-0812">Transmembrane</keyword>
<feature type="compositionally biased region" description="Pro residues" evidence="1">
    <location>
        <begin position="176"/>
        <end position="189"/>
    </location>
</feature>
<keyword evidence="2" id="KW-1133">Transmembrane helix</keyword>
<accession>A0A8W8MKE2</accession>
<protein>
    <submittedName>
        <fullName evidence="3">Uncharacterized protein</fullName>
    </submittedName>
</protein>
<keyword evidence="4" id="KW-1185">Reference proteome</keyword>
<sequence length="195" mass="21884">MNRGLKTLVQQYSKSDKVYYPIVRGVLVVVFVLLVEQTEAFIIDHARLCEATHVSHGFRRDTFQKEAIHYCYPTNITNGKCEALDARAGIDCTQFGENYVLQGGLGKQRASCCEKKGIILTNCTIQPRIFSHDKDIDVMYFERVLTKLISIKSAADPKSFEIELCTPKYISSTTPTPTPTNPPPPPPVPSKLDFQ</sequence>